<dbReference type="Pfam" id="PF00890">
    <property type="entry name" value="FAD_binding_2"/>
    <property type="match status" value="1"/>
</dbReference>
<protein>
    <submittedName>
        <fullName evidence="5">Thioredoxin reductase</fullName>
    </submittedName>
</protein>
<dbReference type="PRINTS" id="PR00368">
    <property type="entry name" value="FADPNR"/>
</dbReference>
<dbReference type="SUPFAM" id="SSF51905">
    <property type="entry name" value="FAD/NAD(P)-binding domain"/>
    <property type="match status" value="1"/>
</dbReference>
<dbReference type="InterPro" id="IPR050097">
    <property type="entry name" value="Ferredoxin-NADP_redctase_2"/>
</dbReference>
<feature type="region of interest" description="Disordered" evidence="3">
    <location>
        <begin position="206"/>
        <end position="242"/>
    </location>
</feature>
<dbReference type="EMBL" id="PHNJ01000001">
    <property type="protein sequence ID" value="TYL40720.1"/>
    <property type="molecule type" value="Genomic_DNA"/>
</dbReference>
<keyword evidence="6" id="KW-1185">Reference proteome</keyword>
<evidence type="ECO:0000313" key="6">
    <source>
        <dbReference type="Proteomes" id="UP000766904"/>
    </source>
</evidence>
<comment type="caution">
    <text evidence="5">The sequence shown here is derived from an EMBL/GenBank/DDBJ whole genome shotgun (WGS) entry which is preliminary data.</text>
</comment>
<dbReference type="OrthoDB" id="341719at2157"/>
<evidence type="ECO:0000313" key="5">
    <source>
        <dbReference type="EMBL" id="TYL40720.1"/>
    </source>
</evidence>
<dbReference type="PANTHER" id="PTHR48105">
    <property type="entry name" value="THIOREDOXIN REDUCTASE 1-RELATED-RELATED"/>
    <property type="match status" value="1"/>
</dbReference>
<accession>A0A8J8TTW0</accession>
<evidence type="ECO:0000259" key="4">
    <source>
        <dbReference type="Pfam" id="PF00890"/>
    </source>
</evidence>
<dbReference type="Proteomes" id="UP000766904">
    <property type="component" value="Unassembled WGS sequence"/>
</dbReference>
<dbReference type="InterPro" id="IPR003953">
    <property type="entry name" value="FAD-dep_OxRdtase_2_FAD-bd"/>
</dbReference>
<dbReference type="PRINTS" id="PR00469">
    <property type="entry name" value="PNDRDTASEII"/>
</dbReference>
<dbReference type="InterPro" id="IPR036188">
    <property type="entry name" value="FAD/NAD-bd_sf"/>
</dbReference>
<dbReference type="GO" id="GO:0016491">
    <property type="term" value="F:oxidoreductase activity"/>
    <property type="evidence" value="ECO:0007669"/>
    <property type="project" value="UniProtKB-KW"/>
</dbReference>
<sequence>MSETVHSDVAIIGGGVAGRAAGIFAARHGFDTVVLSAGSPLLRRNAHLENYPGFPAGVNSRLLLDMMRDQAERSGCTFHEADVTRIEPIDDGFSIETASGDRSAAYVIAATKNATDYLSGIERVEILDQGNGFVETDERGRTGVDGLYAAGRLAAKPHQTIIAAGHGAEVAVTLLEDHGEGFFHDWVAPEGYFTERGINVPPGVEEIDEEERRRRERESMEIMQEYFAKPHPDEPEQHPNVR</sequence>
<feature type="compositionally biased region" description="Basic and acidic residues" evidence="3">
    <location>
        <begin position="228"/>
        <end position="242"/>
    </location>
</feature>
<organism evidence="5 6">
    <name type="scientific">Natronococcus pandeyae</name>
    <dbReference type="NCBI Taxonomy" id="2055836"/>
    <lineage>
        <taxon>Archaea</taxon>
        <taxon>Methanobacteriati</taxon>
        <taxon>Methanobacteriota</taxon>
        <taxon>Stenosarchaea group</taxon>
        <taxon>Halobacteria</taxon>
        <taxon>Halobacteriales</taxon>
        <taxon>Natrialbaceae</taxon>
        <taxon>Natronococcus</taxon>
    </lineage>
</organism>
<dbReference type="Gene3D" id="3.50.50.60">
    <property type="entry name" value="FAD/NAD(P)-binding domain"/>
    <property type="match status" value="1"/>
</dbReference>
<feature type="domain" description="FAD-dependent oxidoreductase 2 FAD-binding" evidence="4">
    <location>
        <begin position="8"/>
        <end position="40"/>
    </location>
</feature>
<dbReference type="RefSeq" id="WP_148856538.1">
    <property type="nucleotide sequence ID" value="NZ_PHNJ01000001.1"/>
</dbReference>
<dbReference type="AlphaFoldDB" id="A0A8J8TTW0"/>
<name>A0A8J8TTW0_9EURY</name>
<feature type="compositionally biased region" description="Basic and acidic residues" evidence="3">
    <location>
        <begin position="210"/>
        <end position="220"/>
    </location>
</feature>
<evidence type="ECO:0000256" key="2">
    <source>
        <dbReference type="ARBA" id="ARBA00023002"/>
    </source>
</evidence>
<evidence type="ECO:0000256" key="3">
    <source>
        <dbReference type="SAM" id="MobiDB-lite"/>
    </source>
</evidence>
<reference evidence="5" key="1">
    <citation type="submission" date="2017-11" db="EMBL/GenBank/DDBJ databases">
        <authorList>
            <person name="Kajale S.C."/>
            <person name="Sharma A."/>
        </authorList>
    </citation>
    <scope>NUCLEOTIDE SEQUENCE</scope>
    <source>
        <strain evidence="5">LS1_42</strain>
    </source>
</reference>
<keyword evidence="1" id="KW-0285">Flavoprotein</keyword>
<gene>
    <name evidence="5" type="ORF">CV102_02550</name>
</gene>
<evidence type="ECO:0000256" key="1">
    <source>
        <dbReference type="ARBA" id="ARBA00022630"/>
    </source>
</evidence>
<proteinExistence type="predicted"/>
<keyword evidence="2" id="KW-0560">Oxidoreductase</keyword>